<protein>
    <submittedName>
        <fullName evidence="1">Uncharacterized protein</fullName>
    </submittedName>
</protein>
<reference evidence="1 2" key="1">
    <citation type="submission" date="2019-03" db="EMBL/GenBank/DDBJ databases">
        <title>Genomic Encyclopedia of Type Strains, Phase III (KMG-III): the genomes of soil and plant-associated and newly described type strains.</title>
        <authorList>
            <person name="Whitman W."/>
        </authorList>
    </citation>
    <scope>NUCLEOTIDE SEQUENCE [LARGE SCALE GENOMIC DNA]</scope>
    <source>
        <strain evidence="1 2">CECT 8301</strain>
    </source>
</reference>
<dbReference type="AlphaFoldDB" id="A0A4V3HGP0"/>
<gene>
    <name evidence="1" type="ORF">DFQ06_1876</name>
</gene>
<dbReference type="RefSeq" id="WP_133967337.1">
    <property type="nucleotide sequence ID" value="NZ_CANLRM010000002.1"/>
</dbReference>
<dbReference type="PROSITE" id="PS51257">
    <property type="entry name" value="PROKAR_LIPOPROTEIN"/>
    <property type="match status" value="1"/>
</dbReference>
<comment type="caution">
    <text evidence="1">The sequence shown here is derived from an EMBL/GenBank/DDBJ whole genome shotgun (WGS) entry which is preliminary data.</text>
</comment>
<sequence length="492" mass="55145">MTHTKTILAIATVFTMMFSCSKNDDNTVDNVPSYVRFNFLTNSNNEPLEYPQVSSAIIPSVSYTNTSVNTLKVPVTLTSYTLENEVTVNYSVASSSNEDLFTISPVNQVSFQNNQLTDTIYINFNKRWSSEESIILNLESVSDTSINLGNLNSNETNTEFTINLEPITTTYTFLENRIEITGAAGEQIDFTVNFPNGYLPSEIETSNIFKFLNGFDYSIEPLDIGENTSTINYRITLNESIENDDVLYQTIITLIDSENYTTTGNSTLQIVKPIKSDRDVTVNIAANFYNLSDSFYRTYIEHWNDFNEDGECVWQSTFAFTYPIVVESTNPNAVLYSDNGTADPLDDIYHHAFQIGFDSPIATTTTNAFNLKRYFSNESTSRANSPGFNTTPAIEFFPENGTSTTNGSILIIPQFLTISNKSDESFSFAISGEGTYEEVSPGIFELKFQLNLTNDAIFGGTITSEYRLYNTSSYTDPEDLTTNNCITEYILE</sequence>
<dbReference type="EMBL" id="SORL01000008">
    <property type="protein sequence ID" value="TDY62061.1"/>
    <property type="molecule type" value="Genomic_DNA"/>
</dbReference>
<organism evidence="1 2">
    <name type="scientific">Algibacter lectus</name>
    <dbReference type="NCBI Taxonomy" id="221126"/>
    <lineage>
        <taxon>Bacteria</taxon>
        <taxon>Pseudomonadati</taxon>
        <taxon>Bacteroidota</taxon>
        <taxon>Flavobacteriia</taxon>
        <taxon>Flavobacteriales</taxon>
        <taxon>Flavobacteriaceae</taxon>
        <taxon>Algibacter</taxon>
    </lineage>
</organism>
<proteinExistence type="predicted"/>
<dbReference type="Proteomes" id="UP000294824">
    <property type="component" value="Unassembled WGS sequence"/>
</dbReference>
<accession>A0A4V3HGP0</accession>
<evidence type="ECO:0000313" key="1">
    <source>
        <dbReference type="EMBL" id="TDY62061.1"/>
    </source>
</evidence>
<name>A0A4V3HGP0_9FLAO</name>
<evidence type="ECO:0000313" key="2">
    <source>
        <dbReference type="Proteomes" id="UP000294824"/>
    </source>
</evidence>
<keyword evidence="2" id="KW-1185">Reference proteome</keyword>